<dbReference type="STRING" id="1560234.SP90_06090"/>
<dbReference type="Gene3D" id="3.40.190.10">
    <property type="entry name" value="Periplasmic binding protein-like II"/>
    <property type="match status" value="2"/>
</dbReference>
<dbReference type="Proteomes" id="UP000091979">
    <property type="component" value="Unassembled WGS sequence"/>
</dbReference>
<keyword evidence="5" id="KW-1185">Reference proteome</keyword>
<feature type="domain" description="Solute-binding protein family 3/N-terminal" evidence="3">
    <location>
        <begin position="25"/>
        <end position="245"/>
    </location>
</feature>
<evidence type="ECO:0000256" key="2">
    <source>
        <dbReference type="SAM" id="SignalP"/>
    </source>
</evidence>
<accession>A0A1B7XFK4</accession>
<dbReference type="EMBL" id="JXMS01000008">
    <property type="protein sequence ID" value="OBQ54045.1"/>
    <property type="molecule type" value="Genomic_DNA"/>
</dbReference>
<reference evidence="4 5" key="1">
    <citation type="submission" date="2015-01" db="EMBL/GenBank/DDBJ databases">
        <title>Desulfovibrio sp. JC271 draft genome sequence.</title>
        <authorList>
            <person name="Shivani Y."/>
            <person name="Subhash Y."/>
            <person name="Sasikala C."/>
            <person name="Ramana C.V."/>
        </authorList>
    </citation>
    <scope>NUCLEOTIDE SEQUENCE [LARGE SCALE GENOMIC DNA]</scope>
    <source>
        <strain evidence="4 5">JC271</strain>
    </source>
</reference>
<evidence type="ECO:0000259" key="3">
    <source>
        <dbReference type="SMART" id="SM00062"/>
    </source>
</evidence>
<dbReference type="SMART" id="SM00062">
    <property type="entry name" value="PBPb"/>
    <property type="match status" value="1"/>
</dbReference>
<dbReference type="PATRIC" id="fig|1560234.3.peg.3195"/>
<evidence type="ECO:0000256" key="1">
    <source>
        <dbReference type="ARBA" id="ARBA00022729"/>
    </source>
</evidence>
<dbReference type="SUPFAM" id="SSF53850">
    <property type="entry name" value="Periplasmic binding protein-like II"/>
    <property type="match status" value="1"/>
</dbReference>
<feature type="chain" id="PRO_5008600597" description="Solute-binding protein family 3/N-terminal domain-containing protein" evidence="2">
    <location>
        <begin position="24"/>
        <end position="248"/>
    </location>
</feature>
<gene>
    <name evidence="4" type="ORF">SP90_06090</name>
</gene>
<name>A0A1B7XFK4_9BACT</name>
<comment type="caution">
    <text evidence="4">The sequence shown here is derived from an EMBL/GenBank/DDBJ whole genome shotgun (WGS) entry which is preliminary data.</text>
</comment>
<evidence type="ECO:0000313" key="4">
    <source>
        <dbReference type="EMBL" id="OBQ54045.1"/>
    </source>
</evidence>
<organism evidence="4 5">
    <name type="scientific">Halodesulfovibrio spirochaetisodalis</name>
    <dbReference type="NCBI Taxonomy" id="1560234"/>
    <lineage>
        <taxon>Bacteria</taxon>
        <taxon>Pseudomonadati</taxon>
        <taxon>Thermodesulfobacteriota</taxon>
        <taxon>Desulfovibrionia</taxon>
        <taxon>Desulfovibrionales</taxon>
        <taxon>Desulfovibrionaceae</taxon>
        <taxon>Halodesulfovibrio</taxon>
    </lineage>
</organism>
<dbReference type="Pfam" id="PF00497">
    <property type="entry name" value="SBP_bac_3"/>
    <property type="match status" value="1"/>
</dbReference>
<keyword evidence="1 2" id="KW-0732">Signal</keyword>
<dbReference type="PANTHER" id="PTHR35936:SF35">
    <property type="entry name" value="L-CYSTINE-BINDING PROTEIN TCYJ"/>
    <property type="match status" value="1"/>
</dbReference>
<sequence>MNRFLLCIAVVCCVLSTCVNASADSLVVGLMNVDRPPYFWKDSAGEYHGIFIEVLHELEKDTEIHFTFKALPKARLRLYMVAGKLDVEMGIAPQWRREKGEVENSVYSVPFMLSEEVYVTSAAKGSFDAQKNVPSGDKFCGVIGFSKPAVSGNINRQDFLCEAQLLKMIDKKRCDYTIMPLDIYRYLAQGQLYHIAASQPISTHNMRLRLHKRNLELLPRLDAALVRMKEDGRLAALLDRYSKEHAGT</sequence>
<dbReference type="InterPro" id="IPR001638">
    <property type="entry name" value="Solute-binding_3/MltF_N"/>
</dbReference>
<proteinExistence type="predicted"/>
<evidence type="ECO:0000313" key="5">
    <source>
        <dbReference type="Proteomes" id="UP000091979"/>
    </source>
</evidence>
<dbReference type="PANTHER" id="PTHR35936">
    <property type="entry name" value="MEMBRANE-BOUND LYTIC MUREIN TRANSGLYCOSYLASE F"/>
    <property type="match status" value="1"/>
</dbReference>
<feature type="signal peptide" evidence="2">
    <location>
        <begin position="1"/>
        <end position="23"/>
    </location>
</feature>
<dbReference type="AlphaFoldDB" id="A0A1B7XFK4"/>
<protein>
    <recommendedName>
        <fullName evidence="3">Solute-binding protein family 3/N-terminal domain-containing protein</fullName>
    </recommendedName>
</protein>